<comment type="function">
    <text evidence="4">Formation of pseudouridine at positions 38, 39 and 40 in the anticodon stem and loop of transfer RNAs.</text>
</comment>
<sequence>MRNLCMVVSYDGTAYYGFQTQPDGNTVQDKLEEAIFKLTGEKVKITASGRTDAGVHARGQVFNFYTESAIPIQRWCLALNNRLPGDIVVLKAQEVSLEFHSRRSAKKKTYCYTINANRYPDVFHQHLQFHHPTKLNVEEMQKSLTYLIGEHDFTSFASKKSTKESHVRTIYEARLVHEVDQTSYLSDQLGVLKLYITGNGFLHNMVRIIVGTMLRIGQGKWRSEDMQRILVGKDRALAGPTAVAQGLMLWEVFYEDLS</sequence>
<dbReference type="EMBL" id="JBHUME010000017">
    <property type="protein sequence ID" value="MFD2615185.1"/>
    <property type="molecule type" value="Genomic_DNA"/>
</dbReference>
<evidence type="ECO:0000313" key="8">
    <source>
        <dbReference type="Proteomes" id="UP001597541"/>
    </source>
</evidence>
<keyword evidence="8" id="KW-1185">Reference proteome</keyword>
<comment type="caution">
    <text evidence="4">Lacks conserved residue(s) required for the propagation of feature annotation.</text>
</comment>
<dbReference type="RefSeq" id="WP_377606847.1">
    <property type="nucleotide sequence ID" value="NZ_JBHUME010000017.1"/>
</dbReference>
<evidence type="ECO:0000256" key="3">
    <source>
        <dbReference type="ARBA" id="ARBA00023235"/>
    </source>
</evidence>
<dbReference type="CDD" id="cd02570">
    <property type="entry name" value="PseudoU_synth_EcTruA"/>
    <property type="match status" value="1"/>
</dbReference>
<feature type="active site" description="Nucleophile" evidence="4">
    <location>
        <position position="52"/>
    </location>
</feature>
<dbReference type="HAMAP" id="MF_00171">
    <property type="entry name" value="TruA"/>
    <property type="match status" value="1"/>
</dbReference>
<organism evidence="7 8">
    <name type="scientific">Paenibacillus gansuensis</name>
    <dbReference type="NCBI Taxonomy" id="306542"/>
    <lineage>
        <taxon>Bacteria</taxon>
        <taxon>Bacillati</taxon>
        <taxon>Bacillota</taxon>
        <taxon>Bacilli</taxon>
        <taxon>Bacillales</taxon>
        <taxon>Paenibacillaceae</taxon>
        <taxon>Paenibacillus</taxon>
    </lineage>
</organism>
<feature type="binding site" evidence="4">
    <location>
        <position position="110"/>
    </location>
    <ligand>
        <name>substrate</name>
    </ligand>
</feature>
<evidence type="ECO:0000256" key="5">
    <source>
        <dbReference type="RuleBase" id="RU003792"/>
    </source>
</evidence>
<comment type="similarity">
    <text evidence="1 4 5">Belongs to the tRNA pseudouridine synthase TruA family.</text>
</comment>
<keyword evidence="2 4" id="KW-0819">tRNA processing</keyword>
<keyword evidence="3 4" id="KW-0413">Isomerase</keyword>
<feature type="domain" description="Pseudouridine synthase I TruA alpha/beta" evidence="6">
    <location>
        <begin position="146"/>
        <end position="255"/>
    </location>
</feature>
<dbReference type="PANTHER" id="PTHR11142:SF0">
    <property type="entry name" value="TRNA PSEUDOURIDINE SYNTHASE-LIKE 1"/>
    <property type="match status" value="1"/>
</dbReference>
<dbReference type="InterPro" id="IPR020103">
    <property type="entry name" value="PsdUridine_synth_cat_dom_sf"/>
</dbReference>
<dbReference type="InterPro" id="IPR020094">
    <property type="entry name" value="TruA/RsuA/RluB/E/F_N"/>
</dbReference>
<evidence type="ECO:0000256" key="1">
    <source>
        <dbReference type="ARBA" id="ARBA00009375"/>
    </source>
</evidence>
<comment type="caution">
    <text evidence="7">The sequence shown here is derived from an EMBL/GenBank/DDBJ whole genome shotgun (WGS) entry which is preliminary data.</text>
</comment>
<evidence type="ECO:0000313" key="7">
    <source>
        <dbReference type="EMBL" id="MFD2615185.1"/>
    </source>
</evidence>
<reference evidence="8" key="1">
    <citation type="journal article" date="2019" name="Int. J. Syst. Evol. Microbiol.">
        <title>The Global Catalogue of Microorganisms (GCM) 10K type strain sequencing project: providing services to taxonomists for standard genome sequencing and annotation.</title>
        <authorList>
            <consortium name="The Broad Institute Genomics Platform"/>
            <consortium name="The Broad Institute Genome Sequencing Center for Infectious Disease"/>
            <person name="Wu L."/>
            <person name="Ma J."/>
        </authorList>
    </citation>
    <scope>NUCLEOTIDE SEQUENCE [LARGE SCALE GENOMIC DNA]</scope>
    <source>
        <strain evidence="8">KCTC 3950</strain>
    </source>
</reference>
<evidence type="ECO:0000256" key="2">
    <source>
        <dbReference type="ARBA" id="ARBA00022694"/>
    </source>
</evidence>
<dbReference type="Gene3D" id="3.30.70.660">
    <property type="entry name" value="Pseudouridine synthase I, catalytic domain, C-terminal subdomain"/>
    <property type="match status" value="1"/>
</dbReference>
<comment type="subunit">
    <text evidence="4">Homodimer.</text>
</comment>
<dbReference type="GO" id="GO:0160147">
    <property type="term" value="F:tRNA pseudouridine(38-40) synthase activity"/>
    <property type="evidence" value="ECO:0007669"/>
    <property type="project" value="UniProtKB-EC"/>
</dbReference>
<comment type="catalytic activity">
    <reaction evidence="4 5">
        <text>uridine(38/39/40) in tRNA = pseudouridine(38/39/40) in tRNA</text>
        <dbReference type="Rhea" id="RHEA:22376"/>
        <dbReference type="Rhea" id="RHEA-COMP:10085"/>
        <dbReference type="Rhea" id="RHEA-COMP:10087"/>
        <dbReference type="ChEBI" id="CHEBI:65314"/>
        <dbReference type="ChEBI" id="CHEBI:65315"/>
        <dbReference type="EC" id="5.4.99.12"/>
    </reaction>
</comment>
<gene>
    <name evidence="4 7" type="primary">truA</name>
    <name evidence="7" type="ORF">ACFSUF_22535</name>
</gene>
<dbReference type="InterPro" id="IPR020095">
    <property type="entry name" value="PsdUridine_synth_TruA_C"/>
</dbReference>
<feature type="domain" description="Pseudouridine synthase I TruA alpha/beta" evidence="6">
    <location>
        <begin position="7"/>
        <end position="101"/>
    </location>
</feature>
<accession>A0ABW5PL30</accession>
<protein>
    <recommendedName>
        <fullName evidence="4">tRNA pseudouridine synthase A</fullName>
        <ecNumber evidence="4">5.4.99.12</ecNumber>
    </recommendedName>
    <alternativeName>
        <fullName evidence="4">tRNA pseudouridine(38-40) synthase</fullName>
    </alternativeName>
    <alternativeName>
        <fullName evidence="4">tRNA pseudouridylate synthase I</fullName>
    </alternativeName>
    <alternativeName>
        <fullName evidence="4">tRNA-uridine isomerase I</fullName>
    </alternativeName>
</protein>
<dbReference type="Pfam" id="PF01416">
    <property type="entry name" value="PseudoU_synth_1"/>
    <property type="match status" value="2"/>
</dbReference>
<evidence type="ECO:0000259" key="6">
    <source>
        <dbReference type="Pfam" id="PF01416"/>
    </source>
</evidence>
<name>A0ABW5PL30_9BACL</name>
<dbReference type="EC" id="5.4.99.12" evidence="4"/>
<dbReference type="PIRSF" id="PIRSF001430">
    <property type="entry name" value="tRNA_psdUrid_synth"/>
    <property type="match status" value="1"/>
</dbReference>
<proteinExistence type="inferred from homology"/>
<dbReference type="Proteomes" id="UP001597541">
    <property type="component" value="Unassembled WGS sequence"/>
</dbReference>
<dbReference type="InterPro" id="IPR020097">
    <property type="entry name" value="PsdUridine_synth_TruA_a/b_dom"/>
</dbReference>
<dbReference type="SUPFAM" id="SSF55120">
    <property type="entry name" value="Pseudouridine synthase"/>
    <property type="match status" value="1"/>
</dbReference>
<dbReference type="PANTHER" id="PTHR11142">
    <property type="entry name" value="PSEUDOURIDYLATE SYNTHASE"/>
    <property type="match status" value="1"/>
</dbReference>
<evidence type="ECO:0000256" key="4">
    <source>
        <dbReference type="HAMAP-Rule" id="MF_00171"/>
    </source>
</evidence>
<dbReference type="InterPro" id="IPR001406">
    <property type="entry name" value="PsdUridine_synth_TruA"/>
</dbReference>
<dbReference type="Gene3D" id="3.30.70.580">
    <property type="entry name" value="Pseudouridine synthase I, catalytic domain, N-terminal subdomain"/>
    <property type="match status" value="1"/>
</dbReference>
<dbReference type="NCBIfam" id="TIGR00071">
    <property type="entry name" value="hisT_truA"/>
    <property type="match status" value="1"/>
</dbReference>